<dbReference type="OrthoDB" id="979487at2"/>
<organism evidence="1 2">
    <name type="scientific">Flavobacterium cerinum</name>
    <dbReference type="NCBI Taxonomy" id="2502784"/>
    <lineage>
        <taxon>Bacteria</taxon>
        <taxon>Pseudomonadati</taxon>
        <taxon>Bacteroidota</taxon>
        <taxon>Flavobacteriia</taxon>
        <taxon>Flavobacteriales</taxon>
        <taxon>Flavobacteriaceae</taxon>
        <taxon>Flavobacterium</taxon>
    </lineage>
</organism>
<proteinExistence type="predicted"/>
<evidence type="ECO:0000313" key="1">
    <source>
        <dbReference type="EMBL" id="RWX02627.1"/>
    </source>
</evidence>
<gene>
    <name evidence="1" type="ORF">EPI11_03420</name>
</gene>
<name>A0A444HEN2_9FLAO</name>
<comment type="caution">
    <text evidence="1">The sequence shown here is derived from an EMBL/GenBank/DDBJ whole genome shotgun (WGS) entry which is preliminary data.</text>
</comment>
<evidence type="ECO:0008006" key="3">
    <source>
        <dbReference type="Google" id="ProtNLM"/>
    </source>
</evidence>
<evidence type="ECO:0000313" key="2">
    <source>
        <dbReference type="Proteomes" id="UP000287527"/>
    </source>
</evidence>
<sequence length="189" mass="21823">MNQQFYNNIVNSTAHRPIRDVLSGEVFNNPSLFPDLLEIAFNTKDKIHHKACWTLELVLQAKIEWLTDYTDTFCNSLSTFKQDGAVRSISKICMFAAQHNEKNPGFLNGNHLQQIMEACFDWLINEKVKVASKAYSMRALFILGKKEDWLYPELSRILTEDSMKHTAAYKAAAKDILKKIQRYEFVQGL</sequence>
<dbReference type="InterPro" id="IPR016024">
    <property type="entry name" value="ARM-type_fold"/>
</dbReference>
<dbReference type="EMBL" id="SBII01000002">
    <property type="protein sequence ID" value="RWX02627.1"/>
    <property type="molecule type" value="Genomic_DNA"/>
</dbReference>
<dbReference type="AlphaFoldDB" id="A0A444HEN2"/>
<reference evidence="1 2" key="1">
    <citation type="submission" date="2019-01" db="EMBL/GenBank/DDBJ databases">
        <title>Flavobacterium sp. nov.,isolated from freshwater.</title>
        <authorList>
            <person name="Zhang R."/>
            <person name="Du Z.-J."/>
        </authorList>
    </citation>
    <scope>NUCLEOTIDE SEQUENCE [LARGE SCALE GENOMIC DNA]</scope>
    <source>
        <strain evidence="1 2">1E403</strain>
    </source>
</reference>
<accession>A0A444HEN2</accession>
<protein>
    <recommendedName>
        <fullName evidence="3">Adenylosuccinate lyase</fullName>
    </recommendedName>
</protein>
<dbReference type="SUPFAM" id="SSF48371">
    <property type="entry name" value="ARM repeat"/>
    <property type="match status" value="1"/>
</dbReference>
<dbReference type="Proteomes" id="UP000287527">
    <property type="component" value="Unassembled WGS sequence"/>
</dbReference>
<keyword evidence="2" id="KW-1185">Reference proteome</keyword>